<keyword evidence="8" id="KW-0862">Zinc</keyword>
<keyword evidence="12" id="KW-1133">Transmembrane helix</keyword>
<dbReference type="InterPro" id="IPR001965">
    <property type="entry name" value="Znf_PHD"/>
</dbReference>
<dbReference type="InterPro" id="IPR036397">
    <property type="entry name" value="RNaseH_sf"/>
</dbReference>
<dbReference type="InterPro" id="IPR001584">
    <property type="entry name" value="Integrase_cat-core"/>
</dbReference>
<dbReference type="Gene3D" id="3.30.70.270">
    <property type="match status" value="2"/>
</dbReference>
<dbReference type="FunFam" id="3.30.70.270:FF:000020">
    <property type="entry name" value="Transposon Tf2-6 polyprotein-like Protein"/>
    <property type="match status" value="1"/>
</dbReference>
<dbReference type="Pfam" id="PF17917">
    <property type="entry name" value="RT_RNaseH"/>
    <property type="match status" value="1"/>
</dbReference>
<keyword evidence="12" id="KW-0812">Transmembrane</keyword>
<evidence type="ECO:0000256" key="4">
    <source>
        <dbReference type="ARBA" id="ARBA00022723"/>
    </source>
</evidence>
<dbReference type="Pfam" id="PF00665">
    <property type="entry name" value="rve"/>
    <property type="match status" value="1"/>
</dbReference>
<dbReference type="GO" id="GO:0008270">
    <property type="term" value="F:zinc ion binding"/>
    <property type="evidence" value="ECO:0007669"/>
    <property type="project" value="UniProtKB-KW"/>
</dbReference>
<evidence type="ECO:0000256" key="10">
    <source>
        <dbReference type="PROSITE-ProRule" id="PRU00146"/>
    </source>
</evidence>
<accession>A0A250WRC5</accession>
<feature type="compositionally biased region" description="Basic and acidic residues" evidence="11">
    <location>
        <begin position="62"/>
        <end position="78"/>
    </location>
</feature>
<dbReference type="InterPro" id="IPR050951">
    <property type="entry name" value="Retrovirus_Pol_polyprotein"/>
</dbReference>
<feature type="transmembrane region" description="Helical" evidence="12">
    <location>
        <begin position="302"/>
        <end position="324"/>
    </location>
</feature>
<dbReference type="PROSITE" id="PS50016">
    <property type="entry name" value="ZF_PHD_2"/>
    <property type="match status" value="1"/>
</dbReference>
<sequence>MSDVPAIPATVAAQEELDEILEEYEEEENAPVLPPPPIADAAPQQRARQPPGAEGRNPPPRRRADPQMDDERFRARQRRDEYHRLRDLASRALINRTLADYDETAREAKVKQAYKRRRDRSAGHRADNRGAASDPDTEDYAPPLARHHHGVVAAERHLPRRGDGPRVPLNPPRNQDALNIPGDLWNDAERCPGQALWTTQDLQGYLRASTAGEASVATFWATWEQRNAALLDPLPIATRRVLVARTVKLSHLSSRDVWLTRSPLQCTTDFDSGLSLSDHFKKSEPFPPAPLRSRVRFSLKRFILAFLILLFCLVVPTIATHSSLLPVHMLSPTCTSAPLIDPTTKILHDEPSMDAGSSTDVGRPPWSVDAYVPEGAPDVISDGKVFKADQGWTICDHHPLMTHNDVTRLHELLLQHATCFASKLSDLQPGYSGPEGTFTLTPPGVEMQVPASSKLRQPRRRSPIEEQVMDEHNQPLADAGFIELAHRAVLSHESVIVVKKNPDTGEWTDKRCCHNYSEASGGINGYTPTDPYQLPLPEDLFRRTEGSKFFSVIDMKSGFMQTHMDENVRHLCAFWWKKQLWQPTRNNFGLKNMPAYFQRVMDRTIADAGLTEHACVFIDDVLVFTKDLATHMQVLDLLFKAFASVNLKMHPGKTRVCFPCIEYIGHNIGPTGLTPNEAKVAAIQCLPVPTCVSELRRVLGFANYYRGYVPHFSEIAKPLTDLLKKDMKWDWTADRAGAWAALKEALCRPGNALRHPVKTKRYILHTDWSQKGMSAILGQLDDDGKEFLIACTSRSCNVHEARYGSYKGEMMAAVWGVRSYRCYLLGVVHPFVLLTDHKGLSWLMSNRDLEGQYARWAVMLSEYNFIIEYKPGITHTVADVPSRLPRNTTADTTGTRESFNMLSISTPPQVTTPVIPQPTDPCLLAESHYYTPCGPTASQLLTLLFPPSCGTDKTRPTLGSDLSYSDITPDSNIQQLWCSASESDVLGQPCLESPLFTPAFLHSLASVNDSHAETHSDCIQPFHLIDFPIHECSSAFVSLSIDVVPLQPEQAQLLRTVADQVEACRTKLFNVVDPTPLSPTCLSQSGTLHSIDTAPLPQHVLHDALVRPINVIELFGGMISGLDCLLRCGIHIHRYHYCDCSSVARSVAYYRLQQLSQKYPLQLPASAWERCFSTLPQDVYHVRTDHLIEAGALEESPIMLIAGFECADLSAAGSREGLSGRKSSTFYPLLDIISELQSIRQSLSLPLLYLIENTTPQHAVGASHAMLESFEELCSILGPPVVLDAARVGSYAHRLRNYWTNLASPSALQFVLDSFERDPSISLLDVLEPDRYPQLCRAVRSYPYAACSIRNEPLNVLPTLVAKVGSYAYRMHPDGPGPGMLVMYIDGQEQFVDLTLEERERILGYPTGSTNAPGISFSGRHSILGGTFDAFAVSHLLACALALGLSDLHPFFSAHTTELGGEESEIAAETYELSTYSEESLLHAFTLSDSFLLDATLQYEAEKSDLVHSSTHPDIWLDTNTLSYLQHDQQAQLLQGLTDAERKRVLRRASAYTWDGSLLHRKLSEASDPVMKIVPKTDDRAKLVYTIHSDNGHFGRRRTTALVMMNYWWPGLWDDCSKVVKSCQACSVTKVSFNSVQPVLHPLPIRGLMYRWSLDTCGPFPVTTRGHTRVLVAVEHFSKFVEIFPLKDKSSAEIAYHFLHGILARYGACAEVVTDGGGEFQKEFDDLLLRAMIDHRITSPHHPEANGASERFVKTVKTGMARCVESSGTESEWDMYLPWIALGYRVTPHESTKLSPFQLVYACKPILPASVRERLSEPVDFDNTEAAVTSIVERAEILSANCAIAGQNLLIAQHRDTLRYAKLRSGAYYPSLRKFTEDQYVYVVDHSESSFHKKADPTVLRVQSVRPSGVLVLIGRDGKTMSVNAVNCAPCHLPVQTLFEHQDSYVPSIDQQCVMCHSPDDAKRMLLCDSCDRGYHLYCLKPPLTKVPPGSWVCDECIHAGVNPETLKTLKSQIQYQTEVSRLRRIKNRQRQERAVAARQLPSQAAQPPAVIASPVKRGRGRPKKLVSSLASLSPEPLPLTFDWTNMAGVLHGLSYLMPGPWSEYYAIYFANRVPGGGFFRSLYTHASAEDFYVLLDHLDHTVSTTIIAMTAGAHPLDFSLLDAAGSEYSLITNHADVTASADYHLDILQPLSYETILHDHSMHILIVCPNVHFADVVLSLGELYAQHVACFLVPHSYIRDSNAIRYVWLRRLHREGRLYIINPSSPPQQLDTAEEPQQPGVPIVHLVWILIFKTASYRDLIIGSELQAFE</sequence>
<feature type="domain" description="PHD-type" evidence="13">
    <location>
        <begin position="1950"/>
        <end position="2000"/>
    </location>
</feature>
<keyword evidence="16" id="KW-1185">Reference proteome</keyword>
<evidence type="ECO:0000259" key="13">
    <source>
        <dbReference type="PROSITE" id="PS50016"/>
    </source>
</evidence>
<organism evidence="15 16">
    <name type="scientific">Chlamydomonas eustigma</name>
    <dbReference type="NCBI Taxonomy" id="1157962"/>
    <lineage>
        <taxon>Eukaryota</taxon>
        <taxon>Viridiplantae</taxon>
        <taxon>Chlorophyta</taxon>
        <taxon>core chlorophytes</taxon>
        <taxon>Chlorophyceae</taxon>
        <taxon>CS clade</taxon>
        <taxon>Chlamydomonadales</taxon>
        <taxon>Chlamydomonadaceae</taxon>
        <taxon>Chlamydomonas</taxon>
    </lineage>
</organism>
<dbReference type="SUPFAM" id="SSF53335">
    <property type="entry name" value="S-adenosyl-L-methionine-dependent methyltransferases"/>
    <property type="match status" value="1"/>
</dbReference>
<evidence type="ECO:0000256" key="9">
    <source>
        <dbReference type="ARBA" id="ARBA00022918"/>
    </source>
</evidence>
<dbReference type="InterPro" id="IPR013083">
    <property type="entry name" value="Znf_RING/FYVE/PHD"/>
</dbReference>
<dbReference type="InterPro" id="IPR000477">
    <property type="entry name" value="RT_dom"/>
</dbReference>
<dbReference type="Gene3D" id="3.30.40.10">
    <property type="entry name" value="Zinc/RING finger domain, C3HC4 (zinc finger)"/>
    <property type="match status" value="1"/>
</dbReference>
<keyword evidence="6 10" id="KW-0863">Zinc-finger</keyword>
<dbReference type="STRING" id="1157962.A0A250WRC5"/>
<evidence type="ECO:0000256" key="2">
    <source>
        <dbReference type="ARBA" id="ARBA00022695"/>
    </source>
</evidence>
<dbReference type="Proteomes" id="UP000232323">
    <property type="component" value="Unassembled WGS sequence"/>
</dbReference>
<evidence type="ECO:0000256" key="1">
    <source>
        <dbReference type="ARBA" id="ARBA00022679"/>
    </source>
</evidence>
<dbReference type="Gene3D" id="3.30.420.10">
    <property type="entry name" value="Ribonuclease H-like superfamily/Ribonuclease H"/>
    <property type="match status" value="1"/>
</dbReference>
<dbReference type="InterPro" id="IPR019787">
    <property type="entry name" value="Znf_PHD-finger"/>
</dbReference>
<evidence type="ECO:0000256" key="3">
    <source>
        <dbReference type="ARBA" id="ARBA00022722"/>
    </source>
</evidence>
<keyword evidence="7" id="KW-0378">Hydrolase</keyword>
<evidence type="ECO:0000256" key="5">
    <source>
        <dbReference type="ARBA" id="ARBA00022759"/>
    </source>
</evidence>
<dbReference type="GO" id="GO:0003676">
    <property type="term" value="F:nucleic acid binding"/>
    <property type="evidence" value="ECO:0007669"/>
    <property type="project" value="InterPro"/>
</dbReference>
<dbReference type="Pfam" id="PF17921">
    <property type="entry name" value="Integrase_H2C2"/>
    <property type="match status" value="1"/>
</dbReference>
<evidence type="ECO:0000256" key="12">
    <source>
        <dbReference type="SAM" id="Phobius"/>
    </source>
</evidence>
<dbReference type="Pfam" id="PF00078">
    <property type="entry name" value="RVT_1"/>
    <property type="match status" value="1"/>
</dbReference>
<keyword evidence="3" id="KW-0540">Nuclease</keyword>
<feature type="domain" description="Integrase catalytic" evidence="14">
    <location>
        <begin position="1640"/>
        <end position="1804"/>
    </location>
</feature>
<keyword evidence="5" id="KW-0255">Endonuclease</keyword>
<dbReference type="PANTHER" id="PTHR37984:SF5">
    <property type="entry name" value="PROTEIN NYNRIN-LIKE"/>
    <property type="match status" value="1"/>
</dbReference>
<keyword evidence="2" id="KW-0548">Nucleotidyltransferase</keyword>
<dbReference type="Gene3D" id="3.40.50.150">
    <property type="entry name" value="Vaccinia Virus protein VP39"/>
    <property type="match status" value="1"/>
</dbReference>
<dbReference type="OrthoDB" id="19286at2759"/>
<dbReference type="GO" id="GO:0016787">
    <property type="term" value="F:hydrolase activity"/>
    <property type="evidence" value="ECO:0007669"/>
    <property type="project" value="UniProtKB-KW"/>
</dbReference>
<dbReference type="InterPro" id="IPR011011">
    <property type="entry name" value="Znf_FYVE_PHD"/>
</dbReference>
<dbReference type="InterPro" id="IPR043128">
    <property type="entry name" value="Rev_trsase/Diguanyl_cyclase"/>
</dbReference>
<dbReference type="SUPFAM" id="SSF53098">
    <property type="entry name" value="Ribonuclease H-like"/>
    <property type="match status" value="1"/>
</dbReference>
<keyword evidence="1" id="KW-0808">Transferase</keyword>
<keyword evidence="4" id="KW-0479">Metal-binding</keyword>
<dbReference type="InterPro" id="IPR041373">
    <property type="entry name" value="RT_RNaseH"/>
</dbReference>
<feature type="region of interest" description="Disordered" evidence="11">
    <location>
        <begin position="439"/>
        <end position="461"/>
    </location>
</feature>
<dbReference type="InterPro" id="IPR012337">
    <property type="entry name" value="RNaseH-like_sf"/>
</dbReference>
<feature type="region of interest" description="Disordered" evidence="11">
    <location>
        <begin position="24"/>
        <end position="78"/>
    </location>
</feature>
<dbReference type="EMBL" id="BEGY01000002">
    <property type="protein sequence ID" value="GAX73100.1"/>
    <property type="molecule type" value="Genomic_DNA"/>
</dbReference>
<dbReference type="InterPro" id="IPR041588">
    <property type="entry name" value="Integrase_H2C2"/>
</dbReference>
<dbReference type="Gene3D" id="1.10.340.70">
    <property type="match status" value="1"/>
</dbReference>
<evidence type="ECO:0000256" key="7">
    <source>
        <dbReference type="ARBA" id="ARBA00022801"/>
    </source>
</evidence>
<dbReference type="GO" id="GO:0003964">
    <property type="term" value="F:RNA-directed DNA polymerase activity"/>
    <property type="evidence" value="ECO:0007669"/>
    <property type="project" value="UniProtKB-KW"/>
</dbReference>
<evidence type="ECO:0000313" key="15">
    <source>
        <dbReference type="EMBL" id="GAX73100.1"/>
    </source>
</evidence>
<dbReference type="GO" id="GO:0004519">
    <property type="term" value="F:endonuclease activity"/>
    <property type="evidence" value="ECO:0007669"/>
    <property type="project" value="UniProtKB-KW"/>
</dbReference>
<dbReference type="SUPFAM" id="SSF57903">
    <property type="entry name" value="FYVE/PHD zinc finger"/>
    <property type="match status" value="1"/>
</dbReference>
<dbReference type="Gene3D" id="3.10.10.10">
    <property type="entry name" value="HIV Type 1 Reverse Transcriptase, subunit A, domain 1"/>
    <property type="match status" value="1"/>
</dbReference>
<evidence type="ECO:0008006" key="17">
    <source>
        <dbReference type="Google" id="ProtNLM"/>
    </source>
</evidence>
<evidence type="ECO:0000313" key="16">
    <source>
        <dbReference type="Proteomes" id="UP000232323"/>
    </source>
</evidence>
<evidence type="ECO:0000256" key="8">
    <source>
        <dbReference type="ARBA" id="ARBA00022833"/>
    </source>
</evidence>
<evidence type="ECO:0000256" key="6">
    <source>
        <dbReference type="ARBA" id="ARBA00022771"/>
    </source>
</evidence>
<reference evidence="15 16" key="1">
    <citation type="submission" date="2017-08" db="EMBL/GenBank/DDBJ databases">
        <title>Acidophilic green algal genome provides insights into adaptation to an acidic environment.</title>
        <authorList>
            <person name="Hirooka S."/>
            <person name="Hirose Y."/>
            <person name="Kanesaki Y."/>
            <person name="Higuchi S."/>
            <person name="Fujiwara T."/>
            <person name="Onuma R."/>
            <person name="Era A."/>
            <person name="Ohbayashi R."/>
            <person name="Uzuka A."/>
            <person name="Nozaki H."/>
            <person name="Yoshikawa H."/>
            <person name="Miyagishima S.Y."/>
        </authorList>
    </citation>
    <scope>NUCLEOTIDE SEQUENCE [LARGE SCALE GENOMIC DNA]</scope>
    <source>
        <strain evidence="15 16">NIES-2499</strain>
    </source>
</reference>
<dbReference type="SUPFAM" id="SSF56672">
    <property type="entry name" value="DNA/RNA polymerases"/>
    <property type="match status" value="1"/>
</dbReference>
<proteinExistence type="predicted"/>
<keyword evidence="12" id="KW-0472">Membrane</keyword>
<dbReference type="GO" id="GO:0015074">
    <property type="term" value="P:DNA integration"/>
    <property type="evidence" value="ECO:0007669"/>
    <property type="project" value="InterPro"/>
</dbReference>
<feature type="region of interest" description="Disordered" evidence="11">
    <location>
        <begin position="106"/>
        <end position="177"/>
    </location>
</feature>
<dbReference type="SMART" id="SM00249">
    <property type="entry name" value="PHD"/>
    <property type="match status" value="1"/>
</dbReference>
<evidence type="ECO:0000256" key="11">
    <source>
        <dbReference type="SAM" id="MobiDB-lite"/>
    </source>
</evidence>
<feature type="compositionally biased region" description="Low complexity" evidence="11">
    <location>
        <begin position="39"/>
        <end position="53"/>
    </location>
</feature>
<dbReference type="PROSITE" id="PS50994">
    <property type="entry name" value="INTEGRASE"/>
    <property type="match status" value="1"/>
</dbReference>
<comment type="caution">
    <text evidence="15">The sequence shown here is derived from an EMBL/GenBank/DDBJ whole genome shotgun (WGS) entry which is preliminary data.</text>
</comment>
<dbReference type="CDD" id="cd01647">
    <property type="entry name" value="RT_LTR"/>
    <property type="match status" value="1"/>
</dbReference>
<keyword evidence="9" id="KW-0695">RNA-directed DNA polymerase</keyword>
<dbReference type="PANTHER" id="PTHR37984">
    <property type="entry name" value="PROTEIN CBG26694"/>
    <property type="match status" value="1"/>
</dbReference>
<feature type="compositionally biased region" description="Basic and acidic residues" evidence="11">
    <location>
        <begin position="154"/>
        <end position="164"/>
    </location>
</feature>
<gene>
    <name evidence="15" type="ORF">CEUSTIGMA_g553.t1</name>
</gene>
<protein>
    <recommendedName>
        <fullName evidence="17">Reverse transcriptase</fullName>
    </recommendedName>
</protein>
<name>A0A250WRC5_9CHLO</name>
<dbReference type="CDD" id="cd09274">
    <property type="entry name" value="RNase_HI_RT_Ty3"/>
    <property type="match status" value="1"/>
</dbReference>
<dbReference type="InterPro" id="IPR043502">
    <property type="entry name" value="DNA/RNA_pol_sf"/>
</dbReference>
<dbReference type="InterPro" id="IPR029063">
    <property type="entry name" value="SAM-dependent_MTases_sf"/>
</dbReference>
<evidence type="ECO:0000259" key="14">
    <source>
        <dbReference type="PROSITE" id="PS50994"/>
    </source>
</evidence>
<dbReference type="Pfam" id="PF00628">
    <property type="entry name" value="PHD"/>
    <property type="match status" value="1"/>
</dbReference>